<feature type="compositionally biased region" description="Polar residues" evidence="2">
    <location>
        <begin position="38"/>
        <end position="56"/>
    </location>
</feature>
<keyword evidence="1" id="KW-0479">Metal-binding</keyword>
<evidence type="ECO:0000256" key="2">
    <source>
        <dbReference type="SAM" id="MobiDB-lite"/>
    </source>
</evidence>
<organism evidence="4 5">
    <name type="scientific">Oikopleura dioica</name>
    <name type="common">Tunicate</name>
    <dbReference type="NCBI Taxonomy" id="34765"/>
    <lineage>
        <taxon>Eukaryota</taxon>
        <taxon>Metazoa</taxon>
        <taxon>Chordata</taxon>
        <taxon>Tunicata</taxon>
        <taxon>Appendicularia</taxon>
        <taxon>Copelata</taxon>
        <taxon>Oikopleuridae</taxon>
        <taxon>Oikopleura</taxon>
    </lineage>
</organism>
<dbReference type="InterPro" id="IPR013087">
    <property type="entry name" value="Znf_C2H2_type"/>
</dbReference>
<dbReference type="Pfam" id="PF12874">
    <property type="entry name" value="zf-met"/>
    <property type="match status" value="1"/>
</dbReference>
<dbReference type="PROSITE" id="PS00028">
    <property type="entry name" value="ZINC_FINGER_C2H2_1"/>
    <property type="match status" value="2"/>
</dbReference>
<dbReference type="EMBL" id="OU015568">
    <property type="protein sequence ID" value="CAG5091513.1"/>
    <property type="molecule type" value="Genomic_DNA"/>
</dbReference>
<keyword evidence="5" id="KW-1185">Reference proteome</keyword>
<feature type="domain" description="C2H2-type" evidence="3">
    <location>
        <begin position="82"/>
        <end position="104"/>
    </location>
</feature>
<feature type="region of interest" description="Disordered" evidence="2">
    <location>
        <begin position="35"/>
        <end position="61"/>
    </location>
</feature>
<evidence type="ECO:0000313" key="4">
    <source>
        <dbReference type="EMBL" id="CAG5091513.1"/>
    </source>
</evidence>
<evidence type="ECO:0000259" key="3">
    <source>
        <dbReference type="PROSITE" id="PS50157"/>
    </source>
</evidence>
<dbReference type="InterPro" id="IPR036236">
    <property type="entry name" value="Znf_C2H2_sf"/>
</dbReference>
<reference evidence="4 5" key="1">
    <citation type="submission" date="2021-04" db="EMBL/GenBank/DDBJ databases">
        <authorList>
            <person name="Bliznina A."/>
        </authorList>
    </citation>
    <scope>NUCLEOTIDE SEQUENCE [LARGE SCALE GENOMIC DNA]</scope>
</reference>
<evidence type="ECO:0000313" key="5">
    <source>
        <dbReference type="Proteomes" id="UP001158576"/>
    </source>
</evidence>
<keyword evidence="1" id="KW-0863">Zinc-finger</keyword>
<dbReference type="Gene3D" id="3.30.160.60">
    <property type="entry name" value="Classic Zinc Finger"/>
    <property type="match status" value="2"/>
</dbReference>
<sequence length="172" mass="19562">MEVLSPLRPVFLPTEAKVVRLKRLSESINLPSPKIARQLSSSSSPARKTARFSSPTTPQPRKKLLARKDTMLPSEIPEEKIYSCEICPKTFFHRTALDIHLESHDTLPRSRRSTGSSMTSLKVNSINFLGEIEKELKDELDNAHKKKFKCIKCGKRFRSKAKIVLHSLIKHS</sequence>
<proteinExistence type="predicted"/>
<dbReference type="PROSITE" id="PS50157">
    <property type="entry name" value="ZINC_FINGER_C2H2_2"/>
    <property type="match status" value="2"/>
</dbReference>
<dbReference type="SMART" id="SM00355">
    <property type="entry name" value="ZnF_C2H2"/>
    <property type="match status" value="2"/>
</dbReference>
<dbReference type="SUPFAM" id="SSF57667">
    <property type="entry name" value="beta-beta-alpha zinc fingers"/>
    <property type="match status" value="1"/>
</dbReference>
<feature type="domain" description="C2H2-type" evidence="3">
    <location>
        <begin position="148"/>
        <end position="172"/>
    </location>
</feature>
<accession>A0ABN7SB14</accession>
<gene>
    <name evidence="4" type="ORF">OKIOD_LOCUS4647</name>
</gene>
<protein>
    <submittedName>
        <fullName evidence="4">Oidioi.mRNA.OKI2018_I69.PAR.g13089.t1.cds</fullName>
    </submittedName>
</protein>
<evidence type="ECO:0000256" key="1">
    <source>
        <dbReference type="PROSITE-ProRule" id="PRU00042"/>
    </source>
</evidence>
<keyword evidence="1" id="KW-0862">Zinc</keyword>
<name>A0ABN7SB14_OIKDI</name>
<dbReference type="Proteomes" id="UP001158576">
    <property type="component" value="Chromosome PAR"/>
</dbReference>